<keyword evidence="3" id="KW-1185">Reference proteome</keyword>
<evidence type="ECO:0000259" key="1">
    <source>
        <dbReference type="Pfam" id="PF01738"/>
    </source>
</evidence>
<organism evidence="2 3">
    <name type="scientific">Hymenobacter glaciei</name>
    <dbReference type="NCBI Taxonomy" id="877209"/>
    <lineage>
        <taxon>Bacteria</taxon>
        <taxon>Pseudomonadati</taxon>
        <taxon>Bacteroidota</taxon>
        <taxon>Cytophagia</taxon>
        <taxon>Cytophagales</taxon>
        <taxon>Hymenobacteraceae</taxon>
        <taxon>Hymenobacter</taxon>
    </lineage>
</organism>
<feature type="domain" description="Dienelactone hydrolase" evidence="1">
    <location>
        <begin position="33"/>
        <end position="249"/>
    </location>
</feature>
<proteinExistence type="predicted"/>
<comment type="caution">
    <text evidence="2">The sequence shown here is derived from an EMBL/GenBank/DDBJ whole genome shotgun (WGS) entry which is preliminary data.</text>
</comment>
<dbReference type="SUPFAM" id="SSF53474">
    <property type="entry name" value="alpha/beta-Hydrolases"/>
    <property type="match status" value="1"/>
</dbReference>
<keyword evidence="2" id="KW-0378">Hydrolase</keyword>
<dbReference type="InterPro" id="IPR029058">
    <property type="entry name" value="AB_hydrolase_fold"/>
</dbReference>
<protein>
    <submittedName>
        <fullName evidence="2">Dienelactone hydrolase family protein</fullName>
    </submittedName>
</protein>
<dbReference type="Pfam" id="PF01738">
    <property type="entry name" value="DLH"/>
    <property type="match status" value="1"/>
</dbReference>
<evidence type="ECO:0000313" key="2">
    <source>
        <dbReference type="EMBL" id="GAA4049091.1"/>
    </source>
</evidence>
<reference evidence="3" key="1">
    <citation type="journal article" date="2019" name="Int. J. Syst. Evol. Microbiol.">
        <title>The Global Catalogue of Microorganisms (GCM) 10K type strain sequencing project: providing services to taxonomists for standard genome sequencing and annotation.</title>
        <authorList>
            <consortium name="The Broad Institute Genomics Platform"/>
            <consortium name="The Broad Institute Genome Sequencing Center for Infectious Disease"/>
            <person name="Wu L."/>
            <person name="Ma J."/>
        </authorList>
    </citation>
    <scope>NUCLEOTIDE SEQUENCE [LARGE SCALE GENOMIC DNA]</scope>
    <source>
        <strain evidence="3">JCM 17225</strain>
    </source>
</reference>
<dbReference type="PANTHER" id="PTHR46623:SF6">
    <property type="entry name" value="ALPHA_BETA-HYDROLASES SUPERFAMILY PROTEIN"/>
    <property type="match status" value="1"/>
</dbReference>
<dbReference type="EMBL" id="BAABDK010000031">
    <property type="protein sequence ID" value="GAA4049091.1"/>
    <property type="molecule type" value="Genomic_DNA"/>
</dbReference>
<dbReference type="InterPro" id="IPR002925">
    <property type="entry name" value="Dienelactn_hydro"/>
</dbReference>
<dbReference type="Gene3D" id="3.40.50.1820">
    <property type="entry name" value="alpha/beta hydrolase"/>
    <property type="match status" value="1"/>
</dbReference>
<name>A0ABP7UPE3_9BACT</name>
<dbReference type="Proteomes" id="UP001501469">
    <property type="component" value="Unassembled WGS sequence"/>
</dbReference>
<accession>A0ABP7UPE3</accession>
<sequence>MAAQLLRAEINSYSFDMSDQNFVTLAVADGSEMRAYTAFPSSTGPVPGIILLQEAFGVNHHIRSVADRLAAAGYAVIAPELFHRTAAPGLEIAYANFSTEAMPHYGAINNDDLTADLQAAHAWLTTQPLVKTDKIGSIGFCLGGRVSFLANAVLPLAAGVSYYGGGTHTIADRAKDLHAPHLFFWGGLDAHIGKEQINQVVEAVEAAKKPFINTVISYADHGFHCDERPSYHPEAAKEAWALTLAFFSENLGA</sequence>
<dbReference type="PANTHER" id="PTHR46623">
    <property type="entry name" value="CARBOXYMETHYLENEBUTENOLIDASE-RELATED"/>
    <property type="match status" value="1"/>
</dbReference>
<dbReference type="GO" id="GO:0016787">
    <property type="term" value="F:hydrolase activity"/>
    <property type="evidence" value="ECO:0007669"/>
    <property type="project" value="UniProtKB-KW"/>
</dbReference>
<evidence type="ECO:0000313" key="3">
    <source>
        <dbReference type="Proteomes" id="UP001501469"/>
    </source>
</evidence>
<gene>
    <name evidence="2" type="ORF">GCM10022409_39520</name>
</gene>
<dbReference type="InterPro" id="IPR051049">
    <property type="entry name" value="Dienelactone_hydrolase-like"/>
</dbReference>